<keyword evidence="6" id="KW-0045">Antibiotic biosynthesis</keyword>
<dbReference type="CDD" id="cd19534">
    <property type="entry name" value="E_NRPS"/>
    <property type="match status" value="2"/>
</dbReference>
<feature type="domain" description="Carrier" evidence="7">
    <location>
        <begin position="3282"/>
        <end position="3357"/>
    </location>
</feature>
<dbReference type="NCBIfam" id="TIGR01720">
    <property type="entry name" value="NRPS-para261"/>
    <property type="match status" value="2"/>
</dbReference>
<comment type="similarity">
    <text evidence="2">Belongs to the ATP-dependent AMP-binding enzyme family.</text>
</comment>
<dbReference type="InterPro" id="IPR000873">
    <property type="entry name" value="AMP-dep_synth/lig_dom"/>
</dbReference>
<dbReference type="CDD" id="cd19531">
    <property type="entry name" value="LCL_NRPS-like"/>
    <property type="match status" value="2"/>
</dbReference>
<dbReference type="InterPro" id="IPR023213">
    <property type="entry name" value="CAT-like_dom_sf"/>
</dbReference>
<dbReference type="NCBIfam" id="TIGR01733">
    <property type="entry name" value="AA-adenyl-dom"/>
    <property type="match status" value="4"/>
</dbReference>
<organism evidence="8 9">
    <name type="scientific">Laceyella sediminis</name>
    <dbReference type="NCBI Taxonomy" id="573074"/>
    <lineage>
        <taxon>Bacteria</taxon>
        <taxon>Bacillati</taxon>
        <taxon>Bacillota</taxon>
        <taxon>Bacilli</taxon>
        <taxon>Bacillales</taxon>
        <taxon>Thermoactinomycetaceae</taxon>
        <taxon>Laceyella</taxon>
    </lineage>
</organism>
<dbReference type="Pfam" id="PF00550">
    <property type="entry name" value="PP-binding"/>
    <property type="match status" value="4"/>
</dbReference>
<evidence type="ECO:0000256" key="3">
    <source>
        <dbReference type="ARBA" id="ARBA00022450"/>
    </source>
</evidence>
<dbReference type="Pfam" id="PF00501">
    <property type="entry name" value="AMP-binding"/>
    <property type="match status" value="4"/>
</dbReference>
<dbReference type="RefSeq" id="WP_106342196.1">
    <property type="nucleotide sequence ID" value="NZ_PVTZ01000004.1"/>
</dbReference>
<sequence length="4859" mass="551193">MSYNELVQPERKDRTYYKEYLRGYNDSIPIVPERIAEGPWHEAGDLNGVGFLQLDSLLTKEISALADKMNVSVPTLISLMWGVLLQKYNRADDVVFASVSPLGGKESGDELAVQLRRVQCTKGETVYDVVAKNMGHPEVEAVLLSELEEWTGIAPDTMQHLLWVIESDLDDMDNQQNIFSEYNKHLLISNDSIFRLHAQVWISHTLTLRFAFDRRRFDSEWIGRIGHHFARVIQAFVYHPEQSLYAIDLLTDAEKEALLRTFNDTSMPYSHDQTIHALFERQAKLTPDQVAVVFKEEKLTYRQLNERASQLARALHDRGVKREEIVGVLAKPSLEMIVGIFGVLKAGAAFLPIDPHYPLERIDYMLQDSDASLLLTQTGLPLPVGWKERKLFLDRIAWEEGSLFDIDAPGRPDQLAYVIYTSGSTGKPKGVMVEHRALVNLASWHVRRFAVTEQDRATKYAGFGFDASVWEIFPYLIAGATLIVIPEELRLDVEALNRYMEAEKVSISFLPTPVAEQFMRLENRTLTRLLTGGDRLRQVRRQPYRLFNNYGPTENTVVATCYEVKSEGPILIGRPIANNQAFVLSEEGQLQPIGVPGELCLAGDSLARGYLGRDDLTSSKFVPHPFAPGERMYKTGDLVRWLPDGNLEFLGRIDDQVKIRGYRIEPGEITNVLLRHPAIEDSVVVARADSSGQSVLCAYVVETEPVGDGELRAHLVQELPEYMIPAHIVRLERLPLTPNGKVDRKALPEPVANKAPESRYVAPSDPVEVKLAGLWQEVLQVDRVGLNDQFFALGGHSLHLMMLAARIRAEFGMAVHIARLFECSTLSEMAAMVREADHDTTASLQPVAEREYYPVTSVQRRLYAMEQRGNIGITYHNPVVLELSGQLDVERLRQSLQAVVDRHESLRTSFHLVEDEVMQKVEPAVPVPWEQCEAKDEAEAATWIEQFIRPFDLRQAPLLRAGLIHLGKERHVLVIDIHHIVSDGFSIERILRRELSKLYRGETLPPLILHYKDVAVWQEEWKRTPACQKQRDYWAQQFNEEWPVLELPTDRPRPKLQQFVGEKVRFRLDAQLTHQLKRVSEREGATLFMVLLAAYKVMLAKLSGQTDLAVGFPVAGRIQAEAEQIFGMFVNTLPLRSQPTPERTFHQYLAEVKQNVLSAYGHGEYPLEELATLPSAKDGSRNPLFDTVFVLQNVDKEPFALPGIDVKPFTEWKWKQSMFDMTWEAEEQETLHFAVEYNTSLFNRATVERWIGYYVRLLEQVVSGTEKELQAFTLMDETEVDRLLNAFNATEAEYPRDRTLHECIAEQAARTPERTAVVYREETLTYGELDARANRLARLLRNRGAKREEIIGIMVRPSLAMVVGTLGVLKAGAAYLPIDAEYPEERVRYMLADTQAKLLLAERGVDVPEEWADRVLWLDQIDWEAGDRSALSEEGRPDDFAYVIYTSGSTGQPKGVMVEHRAVLNLATWHIREFGVTEADRATKYAGFGFDASVWEVYPYLLAGATLHVIPEELRLDVAGLNRYMEEQGITISFLPTQLAEQFMRLENRSLKTLLVGGDRLQQVRPQPYRVVNNYGPTENTVVTTSIEVKPEMEVLPIGKPIANNRVYVLGADGRLVPVGVPGELCVSGESLARGYLGRPELTAEKFVPNPYAPGERMYRTGDRVRWLPDGTLEFLGRMDEQVKVRGFRIELGEVTDRLLTHPAVREGIVTARADETGQTYLCAYFTAEGEWTEAGLREHMSRALPDYMVPTYFIGLDALPVNANGKVDKRALPEPDISDKRAYVAPSTEMEHLLARIWEDVLGMEQIGIHDNFFALGGDSIKAIRMAALLNRHHLRLETKMLFSYPTIAALAPWVQPARQQLAEAEEIAGEVELTPIQQWFFSKRSPEPHHFNQAVMLRKEAGWRAASVERAFEALVKHHDALRMGYQLSETGVTQWVRGMDGQHFTLEETDLRGQGDEQVKARVEQVANRLQQSLSLEAGPLVRLGLFKTDQGDCLLIVIHHLMVDGVSWRILIEDFHACYEAAEQGKDIELPDKTHSFQLWAAKLKEVANSGVVLKECDYWKQQESVAIAPLPKDSEGSGHSTMGEQVDMTWSWNREETNRLLTKTHHAYNTDVNDLLLTALCRALKEWTGQERIALHLEGHGREQIIPDIDVSRTVGWFTTMYPVVFELRNDNWADAIPQVKETLRRIPNKGIGYGLLRYMAEAEHTQDLTFALEPEISFNYLGQFAEEGLGSSPLPTGTWFSPKTPDKHALSISGMVVDGKLHFIFSYNREWLFPETVERLAGRFDQYLRECAAHCEGRRTTVRTPSDFGANPLTWDDWNHVRTLIDEQKIEDVYALSPLQKGMLFHSLQDRLQYFEQFTLEISGKIDVARFEESLHALVQQHGMLRTVFVHEKLSEPVQVVLTSCSVPFSFVDLTSLPEEERSVRMTELKAEDRQRGFASLQQPLVRFTLIRMGDAQYRLIWSFHHLLIDGWCIKRLLEDWLAWHQARMRGETLPMIDPVPYRRYIEWLQERDHQEAQAFWESYLQGFEQKATLFGQTDPPKRLVAEEKAERIFTLSHEWTSRLGGLARQSQVTVNTVLQALWGVLLQKMNSVRDVVFGAVVSGRPADLPQVDEMVGLFINTVPVRVRGDKSTTFAELLAQLQQENLAAEPAHFSSLAEIQAHTSLGNQLFDHIVAFENYQLDMSALKEAYAGTGFVIERIEAFEQDNYAFSLVIYPGEQITLKFSYATEVFTQEQMEQLFASLQALIRQVVADPQRRLNELDIVSETEADRLLNVFNATEAEYPRDRTLHECIAEQAARTPERTAVVYREETLTYGELDARANRLARLLQDRGAKREEIIGIMVRPSLAMVVGTLGVLKAGAAYLPIDAEYPEERVRYMLADTQAKLLLAERGVNVPEEWADRVLWLDQIDWEAGDRSALSEEGRPDDLAYVIYTSGSTGQPKGVMVEHRAVLNLATWHIREFGVTEADRATKYAGFGFDASVWEVYPYLLAGATLHVIPEELRLDVAGLNRYMEEQGITISFLPTQLAEQFMRLENRSLKTLLVGGDRLQQVRPQPYRVVNNYGPTENTVVTTSIEVKPGMEVLPIGKPIANNRVYVLGADGRLVPVGVPGELCVSGESLARGYLGRPELTAEKFVPNPYAPGERMYRTGDRVRWLPDGTLEFLGRMDEQVKVRGFRIELGEVTDRLLTHPAVREGIVTARADEAGQTYLCAYFTTEGEWTEEGLREHMSRALPDYMVPTYFIGLDALPVNANGKVDKRALPEPNISGKRVYVAPSTDLERALVRIWEQVLQKERVGIDDRFFELGGHSLTAMSLSAQIHKELNMEMPLREIFARPTVREMAAYLSELDHKAHREINPAPPAAHYPVTSAQKRLYALQQIDGVGTGYHMPYFFRVRGQLDLERLEQAVTKLVQRHESLRTSFHLVEGELVQQVHPEAAVAIEYEQAAGQEEAKRIMRAFIRPFDLEQAPLFRVGVINVDAGESFLMWDLHHIAADGVSMERLFADFAKLYQGEDLPELRLQYRDVAVWQQSEAAQEAKRVHESYWLRELSGELPVLELPTDFPRPPVQRFEGSYLTFTIDETLSGKLKQLAEERGATPYMALMAAYAVLLAKYTGQEDVIVGAPVAGRSHADTHEIVGMFVNTLAIRSQPRLRESFSSLLAQIKEKVLQATQHQDYPLEELVEKLGGQRDMSRTPLFDTTLGMQNISPPVLQLPGATLTPDELEWNSAKFDLSWLFTDGTSLTGMVEYSTSLFTEATVRRMIGHYLHILEQIVDDPDITLDRIELTTKAERMQILNEFNATQAPYRDRALAHQLFEEQVERSPEQLAAVYQEEALTYSEVNRRANQLARVLRAQGVTRDQIVGLMMKRSHACVIAMLAIMKAGGAYLPIDPEYPESRIQYLLEDSQAKWLLVHRGTEIPSNYRGHVIVADEAHAEDDSNLTPVNEPTDLVYMIYTSGSTGKPKGVMIEHRSLCNLGLLSPLREIEPHSRVMQFASISFDSSVAEIFPALFTGATLYFEDRDILLGELTQYLKRNRITTAALPPSVLRTVPYELLPDLKTVISAGEACTMDLVRTWGQGRAFINEYGPTEGTVCATLARLTPDMDKVTIGRPIKNQQVYIVNREHQLLPVGVVGELCIGGAGLARGYWQRPDLTAEKFVPNPFVPGERMYKTGDLARWLPDGSIEYWGRIDDQVKIRGHRIELGEVTTRLLEHPAVHEAVVIARKDENGHSYLCAYFTEKGPWTVAELRQHLAHALPDYMIPSHFIQLDKIPLTPHGKVNKRALPEPTEPSETGVDHVPPATDIERLLATCWQKVLGIARIGTHDHFLELGGDSIKAIQVVAYLKQHGCKVRINDLFQYPTIAELATRVQWLETHAAEWGPVTGEVPLTPIQRWFFDKQFTEAHHWNQAMMLYRETGWDADAVKQVLQALVAHHDALRMVYHQEGESLKQINRGLEGNHFAFTVFDLSQELDLQGRIEREAGRLQRQHRLVEGPLMQVGLFKTKSGDHLLISIHHLVVDGVSWRILMEDFATAYQQVMQGKPIQLPPKTSSFQEWSHKLEEYANSPELLREKEYWRQIEAKSVSALPKDFPVDKPLTINGCKTVTVTLPEAETRQLLTEVHAAYHTEINDVLMAALALTISEWNQSKIVAVNMEGHGREEIAEDLDLTRTVGWFTSTFPVVIEVETEQLSDTIKQVKEQLRQIPNKGLGYGILRYLTDPAHKHDVPFNMEPELSFNYLGQFDQEMSTEAFVQSPMPKGDELSPLSETPHLLNIVGIVMEQQLSVHFHYHAGAHRHETITRLADRFLWWLREIITHCLNKEESEYTPSDFSANDLTFEEVEEITELLAELDLD</sequence>
<comment type="cofactor">
    <cofactor evidence="1">
        <name>pantetheine 4'-phosphate</name>
        <dbReference type="ChEBI" id="CHEBI:47942"/>
    </cofactor>
</comment>
<keyword evidence="3" id="KW-0596">Phosphopantetheine</keyword>
<dbReference type="SMART" id="SM01294">
    <property type="entry name" value="PKS_PP_betabranch"/>
    <property type="match status" value="1"/>
</dbReference>
<evidence type="ECO:0000313" key="8">
    <source>
        <dbReference type="EMBL" id="PRZ15521.1"/>
    </source>
</evidence>
<dbReference type="EMBL" id="PVTZ01000004">
    <property type="protein sequence ID" value="PRZ15521.1"/>
    <property type="molecule type" value="Genomic_DNA"/>
</dbReference>
<dbReference type="InterPro" id="IPR009081">
    <property type="entry name" value="PP-bd_ACP"/>
</dbReference>
<dbReference type="Gene3D" id="3.30.559.10">
    <property type="entry name" value="Chloramphenicol acetyltransferase-like domain"/>
    <property type="match status" value="5"/>
</dbReference>
<evidence type="ECO:0000259" key="7">
    <source>
        <dbReference type="PROSITE" id="PS50075"/>
    </source>
</evidence>
<dbReference type="Proteomes" id="UP000238836">
    <property type="component" value="Unassembled WGS sequence"/>
</dbReference>
<dbReference type="InterPro" id="IPR020806">
    <property type="entry name" value="PKS_PP-bd"/>
</dbReference>
<feature type="domain" description="Carrier" evidence="7">
    <location>
        <begin position="762"/>
        <end position="837"/>
    </location>
</feature>
<dbReference type="SUPFAM" id="SSF47336">
    <property type="entry name" value="ACP-like"/>
    <property type="match status" value="4"/>
</dbReference>
<dbReference type="Gene3D" id="3.30.300.30">
    <property type="match status" value="4"/>
</dbReference>
<dbReference type="InterPro" id="IPR036736">
    <property type="entry name" value="ACP-like_sf"/>
</dbReference>
<dbReference type="SUPFAM" id="SSF56801">
    <property type="entry name" value="Acetyl-CoA synthetase-like"/>
    <property type="match status" value="4"/>
</dbReference>
<dbReference type="InterPro" id="IPR020845">
    <property type="entry name" value="AMP-binding_CS"/>
</dbReference>
<dbReference type="Gene3D" id="2.30.38.10">
    <property type="entry name" value="Luciferase, Domain 3"/>
    <property type="match status" value="4"/>
</dbReference>
<dbReference type="CDD" id="cd05930">
    <property type="entry name" value="A_NRPS"/>
    <property type="match status" value="3"/>
</dbReference>
<dbReference type="CDD" id="cd19543">
    <property type="entry name" value="DCL_NRPS"/>
    <property type="match status" value="1"/>
</dbReference>
<dbReference type="InterPro" id="IPR010060">
    <property type="entry name" value="NRPS_synth"/>
</dbReference>
<keyword evidence="5" id="KW-0677">Repeat</keyword>
<dbReference type="Gene3D" id="1.10.1200.10">
    <property type="entry name" value="ACP-like"/>
    <property type="match status" value="4"/>
</dbReference>
<feature type="domain" description="Carrier" evidence="7">
    <location>
        <begin position="4306"/>
        <end position="4380"/>
    </location>
</feature>
<dbReference type="Pfam" id="PF13193">
    <property type="entry name" value="AMP-binding_C"/>
    <property type="match status" value="4"/>
</dbReference>
<keyword evidence="4" id="KW-0597">Phosphoprotein</keyword>
<dbReference type="Gene3D" id="3.40.50.980">
    <property type="match status" value="8"/>
</dbReference>
<dbReference type="InterPro" id="IPR025110">
    <property type="entry name" value="AMP-bd_C"/>
</dbReference>
<dbReference type="Gene3D" id="3.30.559.30">
    <property type="entry name" value="Nonribosomal peptide synthetase, condensation domain"/>
    <property type="match status" value="6"/>
</dbReference>
<dbReference type="PANTHER" id="PTHR45527">
    <property type="entry name" value="NONRIBOSOMAL PEPTIDE SYNTHETASE"/>
    <property type="match status" value="1"/>
</dbReference>
<evidence type="ECO:0000256" key="1">
    <source>
        <dbReference type="ARBA" id="ARBA00001957"/>
    </source>
</evidence>
<dbReference type="PROSITE" id="PS00012">
    <property type="entry name" value="PHOSPHOPANTETHEINE"/>
    <property type="match status" value="2"/>
</dbReference>
<dbReference type="InterPro" id="IPR045851">
    <property type="entry name" value="AMP-bd_C_sf"/>
</dbReference>
<comment type="caution">
    <text evidence="8">The sequence shown here is derived from an EMBL/GenBank/DDBJ whole genome shotgun (WGS) entry which is preliminary data.</text>
</comment>
<evidence type="ECO:0000256" key="6">
    <source>
        <dbReference type="ARBA" id="ARBA00023194"/>
    </source>
</evidence>
<dbReference type="InterPro" id="IPR006162">
    <property type="entry name" value="Ppantetheine_attach_site"/>
</dbReference>
<dbReference type="PROSITE" id="PS50075">
    <property type="entry name" value="CARRIER"/>
    <property type="match status" value="4"/>
</dbReference>
<dbReference type="InterPro" id="IPR010071">
    <property type="entry name" value="AA_adenyl_dom"/>
</dbReference>
<evidence type="ECO:0000313" key="9">
    <source>
        <dbReference type="Proteomes" id="UP000238836"/>
    </source>
</evidence>
<dbReference type="NCBIfam" id="NF003417">
    <property type="entry name" value="PRK04813.1"/>
    <property type="match status" value="4"/>
</dbReference>
<gene>
    <name evidence="8" type="ORF">CLV36_104246</name>
</gene>
<dbReference type="PROSITE" id="PS00455">
    <property type="entry name" value="AMP_BINDING"/>
    <property type="match status" value="4"/>
</dbReference>
<feature type="domain" description="Carrier" evidence="7">
    <location>
        <begin position="1786"/>
        <end position="1860"/>
    </location>
</feature>
<evidence type="ECO:0000256" key="5">
    <source>
        <dbReference type="ARBA" id="ARBA00022737"/>
    </source>
</evidence>
<name>A0ABX5EQG7_9BACL</name>
<reference evidence="8 9" key="1">
    <citation type="submission" date="2018-03" db="EMBL/GenBank/DDBJ databases">
        <title>Genomic Encyclopedia of Archaeal and Bacterial Type Strains, Phase II (KMG-II): from individual species to whole genera.</title>
        <authorList>
            <person name="Goeker M."/>
        </authorList>
    </citation>
    <scope>NUCLEOTIDE SEQUENCE [LARGE SCALE GENOMIC DNA]</scope>
    <source>
        <strain evidence="8 9">RHA1</strain>
    </source>
</reference>
<proteinExistence type="inferred from homology"/>
<keyword evidence="9" id="KW-1185">Reference proteome</keyword>
<evidence type="ECO:0000256" key="4">
    <source>
        <dbReference type="ARBA" id="ARBA00022553"/>
    </source>
</evidence>
<dbReference type="InterPro" id="IPR001242">
    <property type="entry name" value="Condensation_dom"/>
</dbReference>
<dbReference type="SUPFAM" id="SSF52777">
    <property type="entry name" value="CoA-dependent acyltransferases"/>
    <property type="match status" value="11"/>
</dbReference>
<protein>
    <submittedName>
        <fullName evidence="8">Non-ribosomal peptide synthase protein (TIGR01720 family)/amino acid adenylation domain-containing protein</fullName>
    </submittedName>
</protein>
<accession>A0ABX5EQG7</accession>
<evidence type="ECO:0000256" key="2">
    <source>
        <dbReference type="ARBA" id="ARBA00006432"/>
    </source>
</evidence>
<dbReference type="Pfam" id="PF00668">
    <property type="entry name" value="Condensation"/>
    <property type="match status" value="6"/>
</dbReference>
<dbReference type="PANTHER" id="PTHR45527:SF1">
    <property type="entry name" value="FATTY ACID SYNTHASE"/>
    <property type="match status" value="1"/>
</dbReference>
<dbReference type="SMART" id="SM00823">
    <property type="entry name" value="PKS_PP"/>
    <property type="match status" value="4"/>
</dbReference>